<keyword evidence="2" id="KW-1185">Reference proteome</keyword>
<dbReference type="Proteomes" id="UP000199029">
    <property type="component" value="Unassembled WGS sequence"/>
</dbReference>
<organism evidence="1 2">
    <name type="scientific">Hymenobacter arizonensis</name>
    <name type="common">Siccationidurans arizonensis</name>
    <dbReference type="NCBI Taxonomy" id="1227077"/>
    <lineage>
        <taxon>Bacteria</taxon>
        <taxon>Pseudomonadati</taxon>
        <taxon>Bacteroidota</taxon>
        <taxon>Cytophagia</taxon>
        <taxon>Cytophagales</taxon>
        <taxon>Hymenobacteraceae</taxon>
        <taxon>Hymenobacter</taxon>
    </lineage>
</organism>
<proteinExistence type="predicted"/>
<dbReference type="EMBL" id="FOXS01000001">
    <property type="protein sequence ID" value="SFP95990.1"/>
    <property type="molecule type" value="Genomic_DNA"/>
</dbReference>
<protein>
    <recommendedName>
        <fullName evidence="3">Linalool dehydratase/isomerase domain-containing protein</fullName>
    </recommendedName>
</protein>
<evidence type="ECO:0000313" key="2">
    <source>
        <dbReference type="Proteomes" id="UP000199029"/>
    </source>
</evidence>
<reference evidence="2" key="1">
    <citation type="submission" date="2016-10" db="EMBL/GenBank/DDBJ databases">
        <authorList>
            <person name="Varghese N."/>
            <person name="Submissions S."/>
        </authorList>
    </citation>
    <scope>NUCLEOTIDE SEQUENCE [LARGE SCALE GENOMIC DNA]</scope>
    <source>
        <strain evidence="2">OR362-8,ATCC BAA-1266,JCM 13504</strain>
    </source>
</reference>
<name>A0A1I5UL75_HYMAR</name>
<evidence type="ECO:0000313" key="1">
    <source>
        <dbReference type="EMBL" id="SFP95990.1"/>
    </source>
</evidence>
<dbReference type="OrthoDB" id="871494at2"/>
<dbReference type="RefSeq" id="WP_143080056.1">
    <property type="nucleotide sequence ID" value="NZ_FOXS01000001.1"/>
</dbReference>
<gene>
    <name evidence="1" type="ORF">SAMN04515668_0971</name>
</gene>
<dbReference type="AlphaFoldDB" id="A0A1I5UL75"/>
<accession>A0A1I5UL75</accession>
<evidence type="ECO:0008006" key="3">
    <source>
        <dbReference type="Google" id="ProtNLM"/>
    </source>
</evidence>
<sequence length="373" mass="41863">MKRRVALLFMLVLGALWVMFSSPTYHYPAQPELRRKANYLKRIISTSLTDSSDLAKLSELNPEWALFSLSFAVYAFTNMAEQDSSFRREAAQYTELAIQKVLTNDISAFSRTASSPPSRLDTASSVLYLGHLNLMFGCHRLLNPASHYAGLHDTLSRILHGRYLRSPSHCLESYPGLTWIPDNTVALASLGLHSQLTGSPYRQYCTQWVAYARQHLTDASSGLLVSRPRTSQHDAEEPRGSMLGWSIYFLYRFNPAYAAEQYRLYKEHFSTNLGVVQLYKERPGSFAITPGDVDSGPLLLGYGIPATAFAFGNAVALRDWSNAERLRRVISIGSREVKTGDEVRYGVRMVDLPVSPLAEALLLHAETMVSWRP</sequence>